<evidence type="ECO:0000313" key="1">
    <source>
        <dbReference type="EMBL" id="RDC56131.1"/>
    </source>
</evidence>
<dbReference type="Proteomes" id="UP000253961">
    <property type="component" value="Unassembled WGS sequence"/>
</dbReference>
<sequence length="80" mass="8862">MSQDVWPLLIVIAGRNDKAICFAIVIALERLLHSNTLIPSSAIGFLNFRSSPKRFPFEASQVELQADLRSFAGLWTGKTS</sequence>
<protein>
    <submittedName>
        <fullName evidence="1">Uncharacterized protein</fullName>
    </submittedName>
</protein>
<evidence type="ECO:0000313" key="2">
    <source>
        <dbReference type="Proteomes" id="UP000253961"/>
    </source>
</evidence>
<organism evidence="1 2">
    <name type="scientific">Pedobacter chinensis</name>
    <dbReference type="NCBI Taxonomy" id="2282421"/>
    <lineage>
        <taxon>Bacteria</taxon>
        <taxon>Pseudomonadati</taxon>
        <taxon>Bacteroidota</taxon>
        <taxon>Sphingobacteriia</taxon>
        <taxon>Sphingobacteriales</taxon>
        <taxon>Sphingobacteriaceae</taxon>
        <taxon>Pedobacter</taxon>
    </lineage>
</organism>
<name>A0A369PU00_9SPHI</name>
<proteinExistence type="predicted"/>
<keyword evidence="2" id="KW-1185">Reference proteome</keyword>
<gene>
    <name evidence="1" type="ORF">DU508_10940</name>
</gene>
<dbReference type="AlphaFoldDB" id="A0A369PU00"/>
<comment type="caution">
    <text evidence="1">The sequence shown here is derived from an EMBL/GenBank/DDBJ whole genome shotgun (WGS) entry which is preliminary data.</text>
</comment>
<dbReference type="EMBL" id="QPKV01000004">
    <property type="protein sequence ID" value="RDC56131.1"/>
    <property type="molecule type" value="Genomic_DNA"/>
</dbReference>
<reference evidence="1 2" key="1">
    <citation type="submission" date="2018-07" db="EMBL/GenBank/DDBJ databases">
        <title>Pedobacter sp. nov., isolated from soil.</title>
        <authorList>
            <person name="Zhou L.Y."/>
            <person name="Du Z.J."/>
        </authorList>
    </citation>
    <scope>NUCLEOTIDE SEQUENCE [LARGE SCALE GENOMIC DNA]</scope>
    <source>
        <strain evidence="1 2">JDX94</strain>
    </source>
</reference>
<accession>A0A369PU00</accession>